<evidence type="ECO:0000313" key="2">
    <source>
        <dbReference type="EMBL" id="EFO97826.1"/>
    </source>
</evidence>
<proteinExistence type="predicted"/>
<keyword evidence="1" id="KW-0732">Signal</keyword>
<accession>E3MBS1</accession>
<name>E3MBS1_CAERE</name>
<dbReference type="InParanoid" id="E3MBS1"/>
<evidence type="ECO:0000313" key="3">
    <source>
        <dbReference type="Proteomes" id="UP000008281"/>
    </source>
</evidence>
<feature type="chain" id="PRO_5003174681" description="Lipoprotein" evidence="1">
    <location>
        <begin position="22"/>
        <end position="103"/>
    </location>
</feature>
<dbReference type="EMBL" id="DS268433">
    <property type="protein sequence ID" value="EFO97826.1"/>
    <property type="molecule type" value="Genomic_DNA"/>
</dbReference>
<dbReference type="HOGENOM" id="CLU_2266231_0_0_1"/>
<keyword evidence="3" id="KW-1185">Reference proteome</keyword>
<evidence type="ECO:0008006" key="4">
    <source>
        <dbReference type="Google" id="ProtNLM"/>
    </source>
</evidence>
<protein>
    <recommendedName>
        <fullName evidence="4">Lipoprotein</fullName>
    </recommendedName>
</protein>
<dbReference type="AlphaFoldDB" id="E3MBS1"/>
<evidence type="ECO:0000256" key="1">
    <source>
        <dbReference type="SAM" id="SignalP"/>
    </source>
</evidence>
<gene>
    <name evidence="2" type="ORF">CRE_16090</name>
</gene>
<organism evidence="3">
    <name type="scientific">Caenorhabditis remanei</name>
    <name type="common">Caenorhabditis vulgaris</name>
    <dbReference type="NCBI Taxonomy" id="31234"/>
    <lineage>
        <taxon>Eukaryota</taxon>
        <taxon>Metazoa</taxon>
        <taxon>Ecdysozoa</taxon>
        <taxon>Nematoda</taxon>
        <taxon>Chromadorea</taxon>
        <taxon>Rhabditida</taxon>
        <taxon>Rhabditina</taxon>
        <taxon>Rhabditomorpha</taxon>
        <taxon>Rhabditoidea</taxon>
        <taxon>Rhabditidae</taxon>
        <taxon>Peloderinae</taxon>
        <taxon>Caenorhabditis</taxon>
    </lineage>
</organism>
<sequence>MKMSRYYILLLILNLIGACAGIQKIECSNYSAPVTVIPPIDGPTQLLLDFRLLSDEQASLNNFQQKFIFSLFQLCNSRRKIPKFKKMHIEQSSYITACDECPQ</sequence>
<dbReference type="Proteomes" id="UP000008281">
    <property type="component" value="Unassembled WGS sequence"/>
</dbReference>
<dbReference type="PROSITE" id="PS51257">
    <property type="entry name" value="PROKAR_LIPOPROTEIN"/>
    <property type="match status" value="1"/>
</dbReference>
<reference evidence="2" key="1">
    <citation type="submission" date="2007-07" db="EMBL/GenBank/DDBJ databases">
        <title>PCAP assembly of the Caenorhabditis remanei genome.</title>
        <authorList>
            <consortium name="The Caenorhabditis remanei Sequencing Consortium"/>
            <person name="Wilson R.K."/>
        </authorList>
    </citation>
    <scope>NUCLEOTIDE SEQUENCE [LARGE SCALE GENOMIC DNA]</scope>
    <source>
        <strain evidence="2">PB4641</strain>
    </source>
</reference>
<feature type="signal peptide" evidence="1">
    <location>
        <begin position="1"/>
        <end position="21"/>
    </location>
</feature>